<feature type="transmembrane region" description="Helical" evidence="1">
    <location>
        <begin position="262"/>
        <end position="282"/>
    </location>
</feature>
<dbReference type="RefSeq" id="WP_121918912.1">
    <property type="nucleotide sequence ID" value="NZ_CP034145.1"/>
</dbReference>
<sequence>MVSDLVAVPVLLVTLGFVGLYTGWKRRGIHAQMASVDPTPIRELASPGTVELEGTATPVGDPFVAPLTDREAVVAAWTVEEWDERGDRGNWREVARGIESPGFELDDGTGTVDVAPVSKRDTAGKWTQTTGVSAADGVRLDDVLVEFDSFPVQEELGPDEDPPESVRRLHRDHGLYEDTGSVTNAVDIGKKHGRRRYFARVIEPGDETYVLGHVRARDDRHPERFRPAEAVVTAPDDGLLIFSNQDAASLEGEFASSAKARLAGGTVSVVVGVVIGLVLLGVL</sequence>
<keyword evidence="1" id="KW-0472">Membrane</keyword>
<organism evidence="3 4">
    <name type="scientific">Haloplanus aerogenes</name>
    <dbReference type="NCBI Taxonomy" id="660522"/>
    <lineage>
        <taxon>Archaea</taxon>
        <taxon>Methanobacteriati</taxon>
        <taxon>Methanobacteriota</taxon>
        <taxon>Stenosarchaea group</taxon>
        <taxon>Halobacteria</taxon>
        <taxon>Halobacteriales</taxon>
        <taxon>Haloferacaceae</taxon>
        <taxon>Haloplanus</taxon>
    </lineage>
</organism>
<name>A0A3M0DYF2_9EURY</name>
<dbReference type="GeneID" id="38471273"/>
<keyword evidence="1" id="KW-0812">Transmembrane</keyword>
<dbReference type="Proteomes" id="UP000282007">
    <property type="component" value="Chromosome"/>
</dbReference>
<keyword evidence="5" id="KW-1185">Reference proteome</keyword>
<dbReference type="AlphaFoldDB" id="A0A3M0DYF2"/>
<accession>A0A3M0DYF2</accession>
<proteinExistence type="predicted"/>
<dbReference type="OrthoDB" id="170690at2157"/>
<reference evidence="2 5" key="2">
    <citation type="submission" date="2018-07" db="EMBL/GenBank/DDBJ databases">
        <title>Genome sequences of Haloplanus aerogenes JCM 16430T.</title>
        <authorList>
            <person name="Kim Y.B."/>
            <person name="Roh S.W."/>
        </authorList>
    </citation>
    <scope>NUCLEOTIDE SEQUENCE [LARGE SCALE GENOMIC DNA]</scope>
    <source>
        <strain evidence="2 5">JCM 16430</strain>
    </source>
</reference>
<keyword evidence="1" id="KW-1133">Transmembrane helix</keyword>
<dbReference type="KEGG" id="haer:DU502_08265"/>
<feature type="transmembrane region" description="Helical" evidence="1">
    <location>
        <begin position="6"/>
        <end position="24"/>
    </location>
</feature>
<evidence type="ECO:0000256" key="1">
    <source>
        <dbReference type="SAM" id="Phobius"/>
    </source>
</evidence>
<dbReference type="EMBL" id="REFS01000001">
    <property type="protein sequence ID" value="RMB25076.1"/>
    <property type="molecule type" value="Genomic_DNA"/>
</dbReference>
<reference evidence="3" key="3">
    <citation type="submission" date="2018-10" db="EMBL/GenBank/DDBJ databases">
        <authorList>
            <person name="Whitman W."/>
            <person name="Huntemann M."/>
            <person name="Clum A."/>
            <person name="Pillay M."/>
            <person name="Palaniappan K."/>
            <person name="Varghese N."/>
            <person name="Mikhailova N."/>
            <person name="Stamatis D."/>
            <person name="Reddy T."/>
            <person name="Daum C."/>
            <person name="Shapiro N."/>
            <person name="Ivanova N."/>
            <person name="Kyrpides N."/>
            <person name="Woyke T."/>
        </authorList>
    </citation>
    <scope>NUCLEOTIDE SEQUENCE</scope>
    <source>
        <strain evidence="3">CGMCC 1.10124</strain>
    </source>
</reference>
<evidence type="ECO:0000313" key="3">
    <source>
        <dbReference type="EMBL" id="RMB25076.1"/>
    </source>
</evidence>
<evidence type="ECO:0000313" key="2">
    <source>
        <dbReference type="EMBL" id="AZH25374.1"/>
    </source>
</evidence>
<evidence type="ECO:0008006" key="6">
    <source>
        <dbReference type="Google" id="ProtNLM"/>
    </source>
</evidence>
<evidence type="ECO:0000313" key="4">
    <source>
        <dbReference type="Proteomes" id="UP000277326"/>
    </source>
</evidence>
<reference evidence="3 4" key="1">
    <citation type="journal article" date="2015" name="Stand. Genomic Sci.">
        <title>Genomic Encyclopedia of Bacterial and Archaeal Type Strains, Phase III: the genomes of soil and plant-associated and newly described type strains.</title>
        <authorList>
            <person name="Whitman W.B."/>
            <person name="Woyke T."/>
            <person name="Klenk H.P."/>
            <person name="Zhou Y."/>
            <person name="Lilburn T.G."/>
            <person name="Beck B.J."/>
            <person name="De Vos P."/>
            <person name="Vandamme P."/>
            <person name="Eisen J.A."/>
            <person name="Garrity G."/>
            <person name="Hugenholtz P."/>
            <person name="Kyrpides N.C."/>
        </authorList>
    </citation>
    <scope>NUCLEOTIDE SEQUENCE [LARGE SCALE GENOMIC DNA]</scope>
    <source>
        <strain evidence="3 4">CGMCC 1.10124</strain>
    </source>
</reference>
<protein>
    <recommendedName>
        <fullName evidence="6">RING-type E3 ubiquitin transferase</fullName>
    </recommendedName>
</protein>
<dbReference type="Proteomes" id="UP000277326">
    <property type="component" value="Unassembled WGS sequence"/>
</dbReference>
<evidence type="ECO:0000313" key="5">
    <source>
        <dbReference type="Proteomes" id="UP000282007"/>
    </source>
</evidence>
<dbReference type="EMBL" id="CP034145">
    <property type="protein sequence ID" value="AZH25374.1"/>
    <property type="molecule type" value="Genomic_DNA"/>
</dbReference>
<gene>
    <name evidence="3" type="ORF">ATH50_0159</name>
    <name evidence="2" type="ORF">DU502_08265</name>
</gene>